<protein>
    <recommendedName>
        <fullName evidence="6">Glucuronosyltransferase</fullName>
    </recommendedName>
</protein>
<keyword evidence="4" id="KW-0472">Membrane</keyword>
<dbReference type="InterPro" id="IPR002213">
    <property type="entry name" value="UDP_glucos_trans"/>
</dbReference>
<dbReference type="Pfam" id="PF00201">
    <property type="entry name" value="UDPGT"/>
    <property type="match status" value="1"/>
</dbReference>
<reference evidence="5" key="1">
    <citation type="journal article" date="2016" name="Sci. Rep.">
        <title>Molecular characterization of firefly nuptial gifts: a multi-omics approach sheds light on postcopulatory sexual selection.</title>
        <authorList>
            <person name="Al-Wathiqui N."/>
            <person name="Fallon T.R."/>
            <person name="South A."/>
            <person name="Weng J.K."/>
            <person name="Lewis S.M."/>
        </authorList>
    </citation>
    <scope>NUCLEOTIDE SEQUENCE</scope>
</reference>
<dbReference type="AlphaFoldDB" id="A0A1Y1NHP0"/>
<evidence type="ECO:0008006" key="6">
    <source>
        <dbReference type="Google" id="ProtNLM"/>
    </source>
</evidence>
<dbReference type="Gene3D" id="3.40.50.2000">
    <property type="entry name" value="Glycogen Phosphorylase B"/>
    <property type="match status" value="1"/>
</dbReference>
<dbReference type="SUPFAM" id="SSF53756">
    <property type="entry name" value="UDP-Glycosyltransferase/glycogen phosphorylase"/>
    <property type="match status" value="1"/>
</dbReference>
<comment type="similarity">
    <text evidence="1">Belongs to the UDP-glycosyltransferase family.</text>
</comment>
<keyword evidence="4" id="KW-0812">Transmembrane</keyword>
<evidence type="ECO:0000256" key="2">
    <source>
        <dbReference type="ARBA" id="ARBA00022676"/>
    </source>
</evidence>
<evidence type="ECO:0000313" key="5">
    <source>
        <dbReference type="EMBL" id="JAV97351.1"/>
    </source>
</evidence>
<proteinExistence type="inferred from homology"/>
<accession>A0A1Y1NHP0</accession>
<keyword evidence="2" id="KW-0328">Glycosyltransferase</keyword>
<dbReference type="EMBL" id="GEZM01002163">
    <property type="protein sequence ID" value="JAV97351.1"/>
    <property type="molecule type" value="Transcribed_RNA"/>
</dbReference>
<feature type="transmembrane region" description="Helical" evidence="4">
    <location>
        <begin position="97"/>
        <end position="124"/>
    </location>
</feature>
<keyword evidence="4" id="KW-1133">Transmembrane helix</keyword>
<evidence type="ECO:0000256" key="1">
    <source>
        <dbReference type="ARBA" id="ARBA00009995"/>
    </source>
</evidence>
<evidence type="ECO:0000256" key="3">
    <source>
        <dbReference type="ARBA" id="ARBA00022679"/>
    </source>
</evidence>
<dbReference type="GO" id="GO:0008194">
    <property type="term" value="F:UDP-glycosyltransferase activity"/>
    <property type="evidence" value="ECO:0007669"/>
    <property type="project" value="InterPro"/>
</dbReference>
<keyword evidence="3" id="KW-0808">Transferase</keyword>
<dbReference type="PANTHER" id="PTHR48043">
    <property type="entry name" value="EG:EG0003.4 PROTEIN-RELATED"/>
    <property type="match status" value="1"/>
</dbReference>
<dbReference type="InterPro" id="IPR050271">
    <property type="entry name" value="UDP-glycosyltransferase"/>
</dbReference>
<sequence>MMIGIPFYGDQPYNVRRMVSKGFGLELDHRTLDKETLKAAILEVANNPKYRNTLKRLAQLAQDQPMTGIEKAVWWTEYVIRHRGAKHLRSPLLDMPWYQYLLLDVIGVLLLAVLLILYVVYLIIRIVRSVLCKPFVNN</sequence>
<evidence type="ECO:0000256" key="4">
    <source>
        <dbReference type="SAM" id="Phobius"/>
    </source>
</evidence>
<organism evidence="5">
    <name type="scientific">Photinus pyralis</name>
    <name type="common">Common eastern firefly</name>
    <name type="synonym">Lampyris pyralis</name>
    <dbReference type="NCBI Taxonomy" id="7054"/>
    <lineage>
        <taxon>Eukaryota</taxon>
        <taxon>Metazoa</taxon>
        <taxon>Ecdysozoa</taxon>
        <taxon>Arthropoda</taxon>
        <taxon>Hexapoda</taxon>
        <taxon>Insecta</taxon>
        <taxon>Pterygota</taxon>
        <taxon>Neoptera</taxon>
        <taxon>Endopterygota</taxon>
        <taxon>Coleoptera</taxon>
        <taxon>Polyphaga</taxon>
        <taxon>Elateriformia</taxon>
        <taxon>Elateroidea</taxon>
        <taxon>Lampyridae</taxon>
        <taxon>Lampyrinae</taxon>
        <taxon>Photinus</taxon>
    </lineage>
</organism>
<dbReference type="PANTHER" id="PTHR48043:SF159">
    <property type="entry name" value="EG:EG0003.4 PROTEIN-RELATED"/>
    <property type="match status" value="1"/>
</dbReference>
<name>A0A1Y1NHP0_PHOPY</name>